<feature type="binding site" evidence="9">
    <location>
        <position position="154"/>
    </location>
    <ligand>
        <name>4-amino-2-methyl-5-(diphosphooxymethyl)pyrimidine</name>
        <dbReference type="ChEBI" id="CHEBI:57841"/>
    </ligand>
</feature>
<dbReference type="PANTHER" id="PTHR20857:SF15">
    <property type="entry name" value="THIAMINE-PHOSPHATE SYNTHASE"/>
    <property type="match status" value="1"/>
</dbReference>
<comment type="similarity">
    <text evidence="9 10">Belongs to the thiamine-phosphate synthase family.</text>
</comment>
<evidence type="ECO:0000256" key="1">
    <source>
        <dbReference type="ARBA" id="ARBA00005165"/>
    </source>
</evidence>
<keyword evidence="5 9" id="KW-0784">Thiamine biosynthesis</keyword>
<organism evidence="13 14">
    <name type="scientific">Rodentibacter caecimuris</name>
    <dbReference type="NCBI Taxonomy" id="1796644"/>
    <lineage>
        <taxon>Bacteria</taxon>
        <taxon>Pseudomonadati</taxon>
        <taxon>Pseudomonadota</taxon>
        <taxon>Gammaproteobacteria</taxon>
        <taxon>Pasteurellales</taxon>
        <taxon>Pasteurellaceae</taxon>
        <taxon>Rodentibacter</taxon>
    </lineage>
</organism>
<comment type="catalytic activity">
    <reaction evidence="7 9 10">
        <text>2-(2-carboxy-4-methylthiazol-5-yl)ethyl phosphate + 4-amino-2-methyl-5-(diphosphooxymethyl)pyrimidine + 2 H(+) = thiamine phosphate + CO2 + diphosphate</text>
        <dbReference type="Rhea" id="RHEA:47848"/>
        <dbReference type="ChEBI" id="CHEBI:15378"/>
        <dbReference type="ChEBI" id="CHEBI:16526"/>
        <dbReference type="ChEBI" id="CHEBI:33019"/>
        <dbReference type="ChEBI" id="CHEBI:37575"/>
        <dbReference type="ChEBI" id="CHEBI:57841"/>
        <dbReference type="ChEBI" id="CHEBI:62890"/>
        <dbReference type="EC" id="2.5.1.3"/>
    </reaction>
</comment>
<feature type="binding site" evidence="9">
    <location>
        <position position="85"/>
    </location>
    <ligand>
        <name>Mg(2+)</name>
        <dbReference type="ChEBI" id="CHEBI:18420"/>
    </ligand>
</feature>
<protein>
    <recommendedName>
        <fullName evidence="9">Thiamine-phosphate synthase</fullName>
        <shortName evidence="9">TP synthase</shortName>
        <shortName evidence="9">TPS</shortName>
        <ecNumber evidence="9">2.5.1.3</ecNumber>
    </recommendedName>
    <alternativeName>
        <fullName evidence="9">Thiamine-phosphate pyrophosphorylase</fullName>
        <shortName evidence="9">TMP pyrophosphorylase</shortName>
        <shortName evidence="9">TMP-PPase</shortName>
    </alternativeName>
</protein>
<dbReference type="InterPro" id="IPR022998">
    <property type="entry name" value="ThiamineP_synth_TenI"/>
</dbReference>
<evidence type="ECO:0000313" key="13">
    <source>
        <dbReference type="EMBL" id="OOF70767.1"/>
    </source>
</evidence>
<feature type="binding site" evidence="9">
    <location>
        <position position="183"/>
    </location>
    <ligand>
        <name>2-[(2R,5Z)-2-carboxy-4-methylthiazol-5(2H)-ylidene]ethyl phosphate</name>
        <dbReference type="ChEBI" id="CHEBI:62899"/>
    </ligand>
</feature>
<evidence type="ECO:0000256" key="3">
    <source>
        <dbReference type="ARBA" id="ARBA00022723"/>
    </source>
</evidence>
<evidence type="ECO:0000256" key="9">
    <source>
        <dbReference type="HAMAP-Rule" id="MF_00097"/>
    </source>
</evidence>
<proteinExistence type="inferred from homology"/>
<evidence type="ECO:0000256" key="11">
    <source>
        <dbReference type="RuleBase" id="RU004253"/>
    </source>
</evidence>
<feature type="binding site" evidence="9">
    <location>
        <position position="84"/>
    </location>
    <ligand>
        <name>4-amino-2-methyl-5-(diphosphooxymethyl)pyrimidine</name>
        <dbReference type="ChEBI" id="CHEBI:57841"/>
    </ligand>
</feature>
<dbReference type="SUPFAM" id="SSF51391">
    <property type="entry name" value="Thiamin phosphate synthase"/>
    <property type="match status" value="1"/>
</dbReference>
<keyword evidence="3 9" id="KW-0479">Metal-binding</keyword>
<evidence type="ECO:0000256" key="8">
    <source>
        <dbReference type="ARBA" id="ARBA00047883"/>
    </source>
</evidence>
<accession>A0ABX3KZT4</accession>
<keyword evidence="14" id="KW-1185">Reference proteome</keyword>
<dbReference type="NCBIfam" id="TIGR00693">
    <property type="entry name" value="thiE"/>
    <property type="match status" value="1"/>
</dbReference>
<dbReference type="RefSeq" id="WP_077462705.1">
    <property type="nucleotide sequence ID" value="NZ_MLAA01000008.1"/>
</dbReference>
<feature type="binding site" evidence="9">
    <location>
        <position position="124"/>
    </location>
    <ligand>
        <name>4-amino-2-methyl-5-(diphosphooxymethyl)pyrimidine</name>
        <dbReference type="ChEBI" id="CHEBI:57841"/>
    </ligand>
</feature>
<gene>
    <name evidence="9" type="primary">thiE</name>
    <name evidence="13" type="ORF">BKG89_02995</name>
</gene>
<sequence>MKYNIKSALHLYFIAGTQDVRHLSGKPEDNLLNVLEQALSCGVSCFQFRDKGHFSLAAQPEKQYCLARQCQDLCHRYHVPFIVNDDVELALEIQADGIHIGQSDEAVSVVVEQIKRKNIFLGLSINNLEQALYYKDHQHIDYFGIGPIFPTLSKPDHSSALGVEFMSVLRASGITKPCVAIGGITYQSAPQLRKLGANGIAVISALTKAKDIYAAVQQLR</sequence>
<feature type="binding site" evidence="9">
    <location>
        <begin position="47"/>
        <end position="51"/>
    </location>
    <ligand>
        <name>4-amino-2-methyl-5-(diphosphooxymethyl)pyrimidine</name>
        <dbReference type="ChEBI" id="CHEBI:57841"/>
    </ligand>
</feature>
<keyword evidence="2 9" id="KW-0808">Transferase</keyword>
<evidence type="ECO:0000256" key="5">
    <source>
        <dbReference type="ARBA" id="ARBA00022977"/>
    </source>
</evidence>
<dbReference type="Proteomes" id="UP000188820">
    <property type="component" value="Unassembled WGS sequence"/>
</dbReference>
<dbReference type="Gene3D" id="3.20.20.70">
    <property type="entry name" value="Aldolase class I"/>
    <property type="match status" value="1"/>
</dbReference>
<dbReference type="InterPro" id="IPR036206">
    <property type="entry name" value="ThiamineP_synth_sf"/>
</dbReference>
<evidence type="ECO:0000256" key="6">
    <source>
        <dbReference type="ARBA" id="ARBA00047334"/>
    </source>
</evidence>
<dbReference type="InterPro" id="IPR034291">
    <property type="entry name" value="TMP_synthase"/>
</dbReference>
<feature type="domain" description="Thiamine phosphate synthase/TenI" evidence="12">
    <location>
        <begin position="11"/>
        <end position="206"/>
    </location>
</feature>
<comment type="caution">
    <text evidence="13">The sequence shown here is derived from an EMBL/GenBank/DDBJ whole genome shotgun (WGS) entry which is preliminary data.</text>
</comment>
<evidence type="ECO:0000256" key="7">
    <source>
        <dbReference type="ARBA" id="ARBA00047851"/>
    </source>
</evidence>
<keyword evidence="4 9" id="KW-0460">Magnesium</keyword>
<dbReference type="HAMAP" id="MF_00097">
    <property type="entry name" value="TMP_synthase"/>
    <property type="match status" value="1"/>
</dbReference>
<feature type="binding site" evidence="9">
    <location>
        <begin position="151"/>
        <end position="153"/>
    </location>
    <ligand>
        <name>2-[(2R,5Z)-2-carboxy-4-methylthiazol-5(2H)-ylidene]ethyl phosphate</name>
        <dbReference type="ChEBI" id="CHEBI:62899"/>
    </ligand>
</feature>
<dbReference type="EMBL" id="MLAA01000008">
    <property type="protein sequence ID" value="OOF70767.1"/>
    <property type="molecule type" value="Genomic_DNA"/>
</dbReference>
<evidence type="ECO:0000256" key="10">
    <source>
        <dbReference type="RuleBase" id="RU003826"/>
    </source>
</evidence>
<comment type="catalytic activity">
    <reaction evidence="8 9 10">
        <text>2-[(2R,5Z)-2-carboxy-4-methylthiazol-5(2H)-ylidene]ethyl phosphate + 4-amino-2-methyl-5-(diphosphooxymethyl)pyrimidine + 2 H(+) = thiamine phosphate + CO2 + diphosphate</text>
        <dbReference type="Rhea" id="RHEA:47844"/>
        <dbReference type="ChEBI" id="CHEBI:15378"/>
        <dbReference type="ChEBI" id="CHEBI:16526"/>
        <dbReference type="ChEBI" id="CHEBI:33019"/>
        <dbReference type="ChEBI" id="CHEBI:37575"/>
        <dbReference type="ChEBI" id="CHEBI:57841"/>
        <dbReference type="ChEBI" id="CHEBI:62899"/>
        <dbReference type="EC" id="2.5.1.3"/>
    </reaction>
</comment>
<evidence type="ECO:0000259" key="12">
    <source>
        <dbReference type="Pfam" id="PF02581"/>
    </source>
</evidence>
<reference evidence="13 14" key="1">
    <citation type="submission" date="2016-10" db="EMBL/GenBank/DDBJ databases">
        <title>Rodentibacter gen. nov. and new species.</title>
        <authorList>
            <person name="Christensen H."/>
        </authorList>
    </citation>
    <scope>NUCLEOTIDE SEQUENCE [LARGE SCALE GENOMIC DNA]</scope>
    <source>
        <strain evidence="13 14">1998236014</strain>
    </source>
</reference>
<feature type="binding site" evidence="9">
    <location>
        <position position="104"/>
    </location>
    <ligand>
        <name>Mg(2+)</name>
        <dbReference type="ChEBI" id="CHEBI:18420"/>
    </ligand>
</feature>
<comment type="catalytic activity">
    <reaction evidence="6 9 10">
        <text>4-methyl-5-(2-phosphooxyethyl)-thiazole + 4-amino-2-methyl-5-(diphosphooxymethyl)pyrimidine + H(+) = thiamine phosphate + diphosphate</text>
        <dbReference type="Rhea" id="RHEA:22328"/>
        <dbReference type="ChEBI" id="CHEBI:15378"/>
        <dbReference type="ChEBI" id="CHEBI:33019"/>
        <dbReference type="ChEBI" id="CHEBI:37575"/>
        <dbReference type="ChEBI" id="CHEBI:57841"/>
        <dbReference type="ChEBI" id="CHEBI:58296"/>
        <dbReference type="EC" id="2.5.1.3"/>
    </reaction>
</comment>
<comment type="cofactor">
    <cofactor evidence="9">
        <name>Mg(2+)</name>
        <dbReference type="ChEBI" id="CHEBI:18420"/>
    </cofactor>
    <text evidence="9">Binds 1 Mg(2+) ion per subunit.</text>
</comment>
<evidence type="ECO:0000256" key="4">
    <source>
        <dbReference type="ARBA" id="ARBA00022842"/>
    </source>
</evidence>
<evidence type="ECO:0000313" key="14">
    <source>
        <dbReference type="Proteomes" id="UP000188820"/>
    </source>
</evidence>
<dbReference type="EC" id="2.5.1.3" evidence="9"/>
<dbReference type="Pfam" id="PF02581">
    <property type="entry name" value="TMP-TENI"/>
    <property type="match status" value="1"/>
</dbReference>
<dbReference type="InterPro" id="IPR013785">
    <property type="entry name" value="Aldolase_TIM"/>
</dbReference>
<comment type="pathway">
    <text evidence="1 9 11">Cofactor biosynthesis; thiamine diphosphate biosynthesis; thiamine phosphate from 4-amino-2-methyl-5-diphosphomethylpyrimidine and 4-methyl-5-(2-phosphoethyl)-thiazole: step 1/1.</text>
</comment>
<evidence type="ECO:0000256" key="2">
    <source>
        <dbReference type="ARBA" id="ARBA00022679"/>
    </source>
</evidence>
<feature type="binding site" evidence="9">
    <location>
        <begin position="203"/>
        <end position="204"/>
    </location>
    <ligand>
        <name>2-[(2R,5Z)-2-carboxy-4-methylthiazol-5(2H)-ylidene]ethyl phosphate</name>
        <dbReference type="ChEBI" id="CHEBI:62899"/>
    </ligand>
</feature>
<dbReference type="CDD" id="cd00564">
    <property type="entry name" value="TMP_TenI"/>
    <property type="match status" value="1"/>
</dbReference>
<dbReference type="PANTHER" id="PTHR20857">
    <property type="entry name" value="THIAMINE-PHOSPHATE PYROPHOSPHORYLASE"/>
    <property type="match status" value="1"/>
</dbReference>
<name>A0ABX3KZT4_9PAST</name>
<comment type="function">
    <text evidence="9">Condenses 4-methyl-5-(beta-hydroxyethyl)thiazole monophosphate (THZ-P) and 2-methyl-4-amino-5-hydroxymethyl pyrimidine pyrophosphate (HMP-PP) to form thiamine monophosphate (TMP).</text>
</comment>